<sequence>MKCKCLPSPHLFCLLTAFAVSVSRLVFPKLSWFAQLAAFWSPVHNPCIRAFCPGEESKVCRQLQCICLVLLLHRGLNQQKPLAKTTRDQREQRRPKRSRTSPTRCPSQRPNYFHFLFYQSTCSNSYSPFYTAQKATCGYRFHRDTDHTRKVMDVSSANTVKWRPIRAKSPGQNQ</sequence>
<dbReference type="PANTHER" id="PTHR35444">
    <property type="entry name" value="RIKEN CDNA 1700001C19 GENE"/>
    <property type="match status" value="1"/>
</dbReference>
<dbReference type="InterPro" id="IPR054446">
    <property type="entry name" value="CIMIP3-like"/>
</dbReference>
<accession>A0A8B9IX81</accession>
<evidence type="ECO:0000313" key="2">
    <source>
        <dbReference type="Ensembl" id="ENSACOP00000012032.1"/>
    </source>
</evidence>
<protein>
    <submittedName>
        <fullName evidence="2">Uncharacterized protein</fullName>
    </submittedName>
</protein>
<name>A0A8B9IX81_9PSIT</name>
<organism evidence="2 3">
    <name type="scientific">Amazona collaria</name>
    <name type="common">yellow-billed parrot</name>
    <dbReference type="NCBI Taxonomy" id="241587"/>
    <lineage>
        <taxon>Eukaryota</taxon>
        <taxon>Metazoa</taxon>
        <taxon>Chordata</taxon>
        <taxon>Craniata</taxon>
        <taxon>Vertebrata</taxon>
        <taxon>Euteleostomi</taxon>
        <taxon>Archelosauria</taxon>
        <taxon>Archosauria</taxon>
        <taxon>Dinosauria</taxon>
        <taxon>Saurischia</taxon>
        <taxon>Theropoda</taxon>
        <taxon>Coelurosauria</taxon>
        <taxon>Aves</taxon>
        <taxon>Neognathae</taxon>
        <taxon>Neoaves</taxon>
        <taxon>Telluraves</taxon>
        <taxon>Australaves</taxon>
        <taxon>Psittaciformes</taxon>
        <taxon>Psittacidae</taxon>
        <taxon>Amazona</taxon>
    </lineage>
</organism>
<dbReference type="Pfam" id="PF22581">
    <property type="entry name" value="CIMIP3"/>
    <property type="match status" value="1"/>
</dbReference>
<evidence type="ECO:0000256" key="1">
    <source>
        <dbReference type="SAM" id="MobiDB-lite"/>
    </source>
</evidence>
<dbReference type="AlphaFoldDB" id="A0A8B9IX81"/>
<dbReference type="PANTHER" id="PTHR35444:SF1">
    <property type="entry name" value="RIKEN CDNA 1700001C19 GENE"/>
    <property type="match status" value="1"/>
</dbReference>
<dbReference type="Proteomes" id="UP000694522">
    <property type="component" value="Unplaced"/>
</dbReference>
<evidence type="ECO:0000313" key="3">
    <source>
        <dbReference type="Proteomes" id="UP000694522"/>
    </source>
</evidence>
<proteinExistence type="predicted"/>
<reference evidence="2" key="1">
    <citation type="submission" date="2025-08" db="UniProtKB">
        <authorList>
            <consortium name="Ensembl"/>
        </authorList>
    </citation>
    <scope>IDENTIFICATION</scope>
</reference>
<keyword evidence="3" id="KW-1185">Reference proteome</keyword>
<feature type="region of interest" description="Disordered" evidence="1">
    <location>
        <begin position="81"/>
        <end position="107"/>
    </location>
</feature>
<dbReference type="Ensembl" id="ENSACOT00000012462.1">
    <property type="protein sequence ID" value="ENSACOP00000012032.1"/>
    <property type="gene ID" value="ENSACOG00000008380.1"/>
</dbReference>
<reference evidence="2" key="2">
    <citation type="submission" date="2025-09" db="UniProtKB">
        <authorList>
            <consortium name="Ensembl"/>
        </authorList>
    </citation>
    <scope>IDENTIFICATION</scope>
</reference>